<dbReference type="PRINTS" id="PR00674">
    <property type="entry name" value="LIGHTHARVSTB"/>
</dbReference>
<organism evidence="17 18">
    <name type="scientific">Halorhodospira neutriphila</name>
    <dbReference type="NCBI Taxonomy" id="168379"/>
    <lineage>
        <taxon>Bacteria</taxon>
        <taxon>Pseudomonadati</taxon>
        <taxon>Pseudomonadota</taxon>
        <taxon>Gammaproteobacteria</taxon>
        <taxon>Chromatiales</taxon>
        <taxon>Ectothiorhodospiraceae</taxon>
        <taxon>Halorhodospira</taxon>
    </lineage>
</organism>
<evidence type="ECO:0000256" key="5">
    <source>
        <dbReference type="ARBA" id="ARBA00022494"/>
    </source>
</evidence>
<proteinExistence type="inferred from homology"/>
<dbReference type="PROSITE" id="PS00969">
    <property type="entry name" value="ANTENNA_COMP_BETA"/>
    <property type="match status" value="1"/>
</dbReference>
<keyword evidence="11 15" id="KW-1133">Transmembrane helix</keyword>
<dbReference type="InterPro" id="IPR023623">
    <property type="entry name" value="Antenna_beta_CS"/>
</dbReference>
<dbReference type="InterPro" id="IPR002362">
    <property type="entry name" value="LHB-1/5"/>
</dbReference>
<keyword evidence="4" id="KW-1003">Cell membrane</keyword>
<name>A0ABS1E6S4_9GAMM</name>
<keyword evidence="13 15" id="KW-0472">Membrane</keyword>
<keyword evidence="12" id="KW-0157">Chromophore</keyword>
<evidence type="ECO:0000256" key="11">
    <source>
        <dbReference type="ARBA" id="ARBA00022989"/>
    </source>
</evidence>
<evidence type="ECO:0000256" key="14">
    <source>
        <dbReference type="ARBA" id="ARBA00023243"/>
    </source>
</evidence>
<keyword evidence="5" id="KW-0148">Chlorophyll</keyword>
<dbReference type="Proteomes" id="UP000738126">
    <property type="component" value="Unassembled WGS sequence"/>
</dbReference>
<keyword evidence="8" id="KW-0479">Metal-binding</keyword>
<evidence type="ECO:0000256" key="3">
    <source>
        <dbReference type="ARBA" id="ARBA00011052"/>
    </source>
</evidence>
<evidence type="ECO:0000256" key="7">
    <source>
        <dbReference type="ARBA" id="ARBA00022692"/>
    </source>
</evidence>
<keyword evidence="10" id="KW-0076">Bacteriochlorophyll</keyword>
<dbReference type="Gene3D" id="1.20.5.250">
    <property type="match status" value="1"/>
</dbReference>
<dbReference type="EMBL" id="NRSH01000073">
    <property type="protein sequence ID" value="MBK1726852.1"/>
    <property type="molecule type" value="Genomic_DNA"/>
</dbReference>
<keyword evidence="7 15" id="KW-0812">Transmembrane</keyword>
<evidence type="ECO:0000256" key="9">
    <source>
        <dbReference type="ARBA" id="ARBA00022842"/>
    </source>
</evidence>
<dbReference type="NCBIfam" id="NF040862">
    <property type="entry name" value="pufB_517_ASD"/>
    <property type="match status" value="1"/>
</dbReference>
<keyword evidence="18" id="KW-1185">Reference proteome</keyword>
<comment type="caution">
    <text evidence="17">The sequence shown here is derived from an EMBL/GenBank/DDBJ whole genome shotgun (WGS) entry which is preliminary data.</text>
</comment>
<feature type="transmembrane region" description="Helical" evidence="15">
    <location>
        <begin position="24"/>
        <end position="48"/>
    </location>
</feature>
<dbReference type="InterPro" id="IPR035889">
    <property type="entry name" value="Light-harvesting_complex"/>
</dbReference>
<evidence type="ECO:0000256" key="10">
    <source>
        <dbReference type="ARBA" id="ARBA00022956"/>
    </source>
</evidence>
<comment type="function">
    <text evidence="1">Antenna complexes are light-harvesting systems, which transfer the excitation energy to the reaction centers.</text>
</comment>
<evidence type="ECO:0000313" key="17">
    <source>
        <dbReference type="EMBL" id="MBK1726852.1"/>
    </source>
</evidence>
<evidence type="ECO:0000256" key="2">
    <source>
        <dbReference type="ARBA" id="ARBA00004249"/>
    </source>
</evidence>
<evidence type="ECO:0000256" key="12">
    <source>
        <dbReference type="ARBA" id="ARBA00022991"/>
    </source>
</evidence>
<evidence type="ECO:0000313" key="18">
    <source>
        <dbReference type="Proteomes" id="UP000738126"/>
    </source>
</evidence>
<dbReference type="InterPro" id="IPR023624">
    <property type="entry name" value="Antenna_beta_dom_sf"/>
</dbReference>
<evidence type="ECO:0000256" key="4">
    <source>
        <dbReference type="ARBA" id="ARBA00022475"/>
    </source>
</evidence>
<gene>
    <name evidence="17" type="ORF">CKO13_07430</name>
</gene>
<dbReference type="InterPro" id="IPR000066">
    <property type="entry name" value="Antenna_a/b"/>
</dbReference>
<sequence length="54" mass="6029">MGQQSDDPERVWPSGLTEPEAQELHAYVLNGTLIFFAIAFIAHVLAYINTPWLG</sequence>
<evidence type="ECO:0000256" key="15">
    <source>
        <dbReference type="SAM" id="Phobius"/>
    </source>
</evidence>
<reference evidence="17 18" key="1">
    <citation type="journal article" date="2020" name="Microorganisms">
        <title>Osmotic Adaptation and Compatible Solute Biosynthesis of Phototrophic Bacteria as Revealed from Genome Analyses.</title>
        <authorList>
            <person name="Imhoff J.F."/>
            <person name="Rahn T."/>
            <person name="Kunzel S."/>
            <person name="Keller A."/>
            <person name="Neulinger S.C."/>
        </authorList>
    </citation>
    <scope>NUCLEOTIDE SEQUENCE [LARGE SCALE GENOMIC DNA]</scope>
    <source>
        <strain evidence="17 18">DSM 15116</strain>
    </source>
</reference>
<evidence type="ECO:0000259" key="16">
    <source>
        <dbReference type="Pfam" id="PF00556"/>
    </source>
</evidence>
<evidence type="ECO:0000256" key="8">
    <source>
        <dbReference type="ARBA" id="ARBA00022723"/>
    </source>
</evidence>
<evidence type="ECO:0000256" key="13">
    <source>
        <dbReference type="ARBA" id="ARBA00023136"/>
    </source>
</evidence>
<comment type="subcellular location">
    <subcellularLocation>
        <location evidence="2">Cell inner membrane</location>
        <topology evidence="2">Single-pass type II membrane protein</topology>
    </subcellularLocation>
</comment>
<evidence type="ECO:0000256" key="1">
    <source>
        <dbReference type="ARBA" id="ARBA00002455"/>
    </source>
</evidence>
<evidence type="ECO:0000256" key="6">
    <source>
        <dbReference type="ARBA" id="ARBA00022549"/>
    </source>
</evidence>
<dbReference type="PIRSF" id="PIRSF002900">
    <property type="entry name" value="Antenna_beta"/>
    <property type="match status" value="1"/>
</dbReference>
<dbReference type="SUPFAM" id="SSF56918">
    <property type="entry name" value="Light-harvesting complex subunits"/>
    <property type="match status" value="1"/>
</dbReference>
<comment type="similarity">
    <text evidence="3">Belongs to the antenna complex beta subunit family.</text>
</comment>
<accession>A0ABS1E6S4</accession>
<protein>
    <submittedName>
        <fullName evidence="17">Light-harvesting protein</fullName>
    </submittedName>
</protein>
<keyword evidence="6" id="KW-0042">Antenna complex</keyword>
<feature type="domain" description="Antenna complex alpha/beta subunit" evidence="16">
    <location>
        <begin position="20"/>
        <end position="53"/>
    </location>
</feature>
<dbReference type="Pfam" id="PF00556">
    <property type="entry name" value="LHC"/>
    <property type="match status" value="1"/>
</dbReference>
<keyword evidence="14" id="KW-0437">Light-harvesting polypeptide</keyword>
<keyword evidence="9" id="KW-0460">Magnesium</keyword>